<name>A0ABX9A206_9SPHN</name>
<keyword evidence="1" id="KW-0472">Membrane</keyword>
<keyword evidence="1" id="KW-0812">Transmembrane</keyword>
<feature type="domain" description="Ice-binding protein C-terminal" evidence="3">
    <location>
        <begin position="162"/>
        <end position="186"/>
    </location>
</feature>
<proteinExistence type="predicted"/>
<keyword evidence="1" id="KW-1133">Transmembrane helix</keyword>
<feature type="signal peptide" evidence="2">
    <location>
        <begin position="1"/>
        <end position="30"/>
    </location>
</feature>
<feature type="chain" id="PRO_5046995933" evidence="2">
    <location>
        <begin position="31"/>
        <end position="197"/>
    </location>
</feature>
<reference evidence="4 5" key="1">
    <citation type="submission" date="2021-08" db="EMBL/GenBank/DDBJ databases">
        <title>Comparative Genomics Analysis of the Genus Qipengyuania Reveals Extensive Genetic Diversity and Metabolic Versatility, Including the Description of Fifteen Novel Species.</title>
        <authorList>
            <person name="Liu Y."/>
        </authorList>
    </citation>
    <scope>NUCLEOTIDE SEQUENCE [LARGE SCALE GENOMIC DNA]</scope>
    <source>
        <strain evidence="4 5">1NDH1</strain>
    </source>
</reference>
<dbReference type="RefSeq" id="WP_221430813.1">
    <property type="nucleotide sequence ID" value="NZ_CP081294.1"/>
</dbReference>
<dbReference type="Pfam" id="PF07589">
    <property type="entry name" value="PEP-CTERM"/>
    <property type="match status" value="1"/>
</dbReference>
<feature type="transmembrane region" description="Helical" evidence="1">
    <location>
        <begin position="166"/>
        <end position="183"/>
    </location>
</feature>
<gene>
    <name evidence="4" type="ORF">K3136_13535</name>
</gene>
<evidence type="ECO:0000313" key="5">
    <source>
        <dbReference type="Proteomes" id="UP000824321"/>
    </source>
</evidence>
<dbReference type="InterPro" id="IPR013424">
    <property type="entry name" value="Ice-binding_C"/>
</dbReference>
<dbReference type="NCBIfam" id="NF035944">
    <property type="entry name" value="PEPxxWA-CTERM"/>
    <property type="match status" value="1"/>
</dbReference>
<accession>A0ABX9A206</accession>
<evidence type="ECO:0000313" key="4">
    <source>
        <dbReference type="EMBL" id="QZD95071.1"/>
    </source>
</evidence>
<protein>
    <submittedName>
        <fullName evidence="4">PEPxxWA-CTERM sorting domain-containing protein</fullName>
    </submittedName>
</protein>
<dbReference type="NCBIfam" id="TIGR02595">
    <property type="entry name" value="PEP_CTERM"/>
    <property type="match status" value="1"/>
</dbReference>
<keyword evidence="5" id="KW-1185">Reference proteome</keyword>
<organism evidence="4 5">
    <name type="scientific">Qipengyuania gelatinilytica</name>
    <dbReference type="NCBI Taxonomy" id="2867231"/>
    <lineage>
        <taxon>Bacteria</taxon>
        <taxon>Pseudomonadati</taxon>
        <taxon>Pseudomonadota</taxon>
        <taxon>Alphaproteobacteria</taxon>
        <taxon>Sphingomonadales</taxon>
        <taxon>Erythrobacteraceae</taxon>
        <taxon>Qipengyuania</taxon>
    </lineage>
</organism>
<keyword evidence="2" id="KW-0732">Signal</keyword>
<evidence type="ECO:0000256" key="2">
    <source>
        <dbReference type="SAM" id="SignalP"/>
    </source>
</evidence>
<sequence length="197" mass="19988">MFKDFKRFGIAFSALLAAVGFSAAPQVASAAQVVEPCDPALVNPTAQACSGYYSGNLLGGSSTQIAAQIAGVDALGAAYTFDGNWGAVDPTKITGLIGGNVLDFGTTLYGLTVIGAHFGNVAGSAGNVTVFYLFDFGTEGANGVVLNDIQGFSNAVLYTTGAVPEPATWLLFILAFAAIGAAMRSRSRKTKGALATA</sequence>
<dbReference type="EMBL" id="CP081294">
    <property type="protein sequence ID" value="QZD95071.1"/>
    <property type="molecule type" value="Genomic_DNA"/>
</dbReference>
<evidence type="ECO:0000256" key="1">
    <source>
        <dbReference type="SAM" id="Phobius"/>
    </source>
</evidence>
<evidence type="ECO:0000259" key="3">
    <source>
        <dbReference type="Pfam" id="PF07589"/>
    </source>
</evidence>
<dbReference type="Proteomes" id="UP000824321">
    <property type="component" value="Chromosome"/>
</dbReference>